<dbReference type="Proteomes" id="UP000243515">
    <property type="component" value="Unassembled WGS sequence"/>
</dbReference>
<dbReference type="OrthoDB" id="1658288at2759"/>
<feature type="compositionally biased region" description="Low complexity" evidence="1">
    <location>
        <begin position="536"/>
        <end position="552"/>
    </location>
</feature>
<feature type="region of interest" description="Disordered" evidence="1">
    <location>
        <begin position="518"/>
        <end position="558"/>
    </location>
</feature>
<sequence>MGVEESPNHLASKPPITTSFCNISFNIDSNAEDYESSNGQCWHHLFRNPLVVKGYPIPRRSAPNLGLEISLDTMAGLAQTQYVNTFNNKIFIKGFATMLVPTQFCGELLIWHLLYKKSGERISYLDSQGTHAENISLSDLERSRHILGWCQKVRYCAGAFDANYEIDRSWLRGSHANCRLKNVFVSQGKLIKADHTAAHGERDKPPHIARDPYKARLTWISRKYVVLWDVEHKRGWLANGTSALLHLLRASLESNKTDDLKFAFLFKPERFNEATSPYTVSSAMEVLTNSANLNLELYAESRQDESTIAKTHYRLRDRVELLHSILEQIIDYQIEIAGRNGEGFKSIARRDLEGWDFKDITTNEDPIYPRVARLKATGKGWVDFTRAIQAITLFGRGFGGIIQPVTTSGLCSYWDTLPSDKHYLAVSMADLSRIMDRFGHPRASPPRLTESIIWYPSNRICRCIEEGSTEHSNLAHVILPSHIGQTLPDNGSFQLKDFGAVVFGHNKDFGWFWKDVGDPENGEQPLPDEESDSEVGDSGIGSSVVSSTRSGSPHARTL</sequence>
<evidence type="ECO:0000313" key="3">
    <source>
        <dbReference type="Proteomes" id="UP000243515"/>
    </source>
</evidence>
<reference evidence="2 3" key="1">
    <citation type="journal article" date="2015" name="Environ. Microbiol.">
        <title>Metagenome sequence of Elaphomyces granulatus from sporocarp tissue reveals Ascomycota ectomycorrhizal fingerprints of genome expansion and a Proteobacteria-rich microbiome.</title>
        <authorList>
            <person name="Quandt C.A."/>
            <person name="Kohler A."/>
            <person name="Hesse C.N."/>
            <person name="Sharpton T.J."/>
            <person name="Martin F."/>
            <person name="Spatafora J.W."/>
        </authorList>
    </citation>
    <scope>NUCLEOTIDE SEQUENCE [LARGE SCALE GENOMIC DNA]</scope>
    <source>
        <strain evidence="2 3">OSC145934</strain>
    </source>
</reference>
<evidence type="ECO:0000256" key="1">
    <source>
        <dbReference type="SAM" id="MobiDB-lite"/>
    </source>
</evidence>
<dbReference type="AlphaFoldDB" id="A0A232LVC5"/>
<name>A0A232LVC5_9EURO</name>
<keyword evidence="3" id="KW-1185">Reference proteome</keyword>
<comment type="caution">
    <text evidence="2">The sequence shown here is derived from an EMBL/GenBank/DDBJ whole genome shotgun (WGS) entry which is preliminary data.</text>
</comment>
<accession>A0A232LVC5</accession>
<evidence type="ECO:0000313" key="2">
    <source>
        <dbReference type="EMBL" id="OXV08093.1"/>
    </source>
</evidence>
<protein>
    <submittedName>
        <fullName evidence="2">Uncharacterized protein</fullName>
    </submittedName>
</protein>
<gene>
    <name evidence="2" type="ORF">Egran_04141</name>
</gene>
<dbReference type="EMBL" id="NPHW01004322">
    <property type="protein sequence ID" value="OXV08093.1"/>
    <property type="molecule type" value="Genomic_DNA"/>
</dbReference>
<organism evidence="2 3">
    <name type="scientific">Elaphomyces granulatus</name>
    <dbReference type="NCBI Taxonomy" id="519963"/>
    <lineage>
        <taxon>Eukaryota</taxon>
        <taxon>Fungi</taxon>
        <taxon>Dikarya</taxon>
        <taxon>Ascomycota</taxon>
        <taxon>Pezizomycotina</taxon>
        <taxon>Eurotiomycetes</taxon>
        <taxon>Eurotiomycetidae</taxon>
        <taxon>Eurotiales</taxon>
        <taxon>Elaphomycetaceae</taxon>
        <taxon>Elaphomyces</taxon>
    </lineage>
</organism>
<feature type="compositionally biased region" description="Acidic residues" evidence="1">
    <location>
        <begin position="518"/>
        <end position="535"/>
    </location>
</feature>
<proteinExistence type="predicted"/>